<organism evidence="3 4">
    <name type="scientific">Collybiopsis luxurians FD-317 M1</name>
    <dbReference type="NCBI Taxonomy" id="944289"/>
    <lineage>
        <taxon>Eukaryota</taxon>
        <taxon>Fungi</taxon>
        <taxon>Dikarya</taxon>
        <taxon>Basidiomycota</taxon>
        <taxon>Agaricomycotina</taxon>
        <taxon>Agaricomycetes</taxon>
        <taxon>Agaricomycetidae</taxon>
        <taxon>Agaricales</taxon>
        <taxon>Marasmiineae</taxon>
        <taxon>Omphalotaceae</taxon>
        <taxon>Collybiopsis</taxon>
        <taxon>Collybiopsis luxurians</taxon>
    </lineage>
</organism>
<dbReference type="Proteomes" id="UP000053593">
    <property type="component" value="Unassembled WGS sequence"/>
</dbReference>
<reference evidence="3 4" key="1">
    <citation type="submission" date="2014-04" db="EMBL/GenBank/DDBJ databases">
        <title>Evolutionary Origins and Diversification of the Mycorrhizal Mutualists.</title>
        <authorList>
            <consortium name="DOE Joint Genome Institute"/>
            <consortium name="Mycorrhizal Genomics Consortium"/>
            <person name="Kohler A."/>
            <person name="Kuo A."/>
            <person name="Nagy L.G."/>
            <person name="Floudas D."/>
            <person name="Copeland A."/>
            <person name="Barry K.W."/>
            <person name="Cichocki N."/>
            <person name="Veneault-Fourrey C."/>
            <person name="LaButti K."/>
            <person name="Lindquist E.A."/>
            <person name="Lipzen A."/>
            <person name="Lundell T."/>
            <person name="Morin E."/>
            <person name="Murat C."/>
            <person name="Riley R."/>
            <person name="Ohm R."/>
            <person name="Sun H."/>
            <person name="Tunlid A."/>
            <person name="Henrissat B."/>
            <person name="Grigoriev I.V."/>
            <person name="Hibbett D.S."/>
            <person name="Martin F."/>
        </authorList>
    </citation>
    <scope>NUCLEOTIDE SEQUENCE [LARGE SCALE GENOMIC DNA]</scope>
    <source>
        <strain evidence="3 4">FD-317 M1</strain>
    </source>
</reference>
<feature type="chain" id="PRO_5002207345" evidence="2">
    <location>
        <begin position="29"/>
        <end position="337"/>
    </location>
</feature>
<feature type="transmembrane region" description="Helical" evidence="1">
    <location>
        <begin position="117"/>
        <end position="138"/>
    </location>
</feature>
<name>A0A0D0BHV0_9AGAR</name>
<feature type="transmembrane region" description="Helical" evidence="1">
    <location>
        <begin position="270"/>
        <end position="289"/>
    </location>
</feature>
<keyword evidence="2" id="KW-0732">Signal</keyword>
<gene>
    <name evidence="3" type="ORF">GYMLUDRAFT_241473</name>
</gene>
<proteinExistence type="predicted"/>
<feature type="transmembrane region" description="Helical" evidence="1">
    <location>
        <begin position="296"/>
        <end position="322"/>
    </location>
</feature>
<dbReference type="EMBL" id="KN834763">
    <property type="protein sequence ID" value="KIK63545.1"/>
    <property type="molecule type" value="Genomic_DNA"/>
</dbReference>
<evidence type="ECO:0000313" key="4">
    <source>
        <dbReference type="Proteomes" id="UP000053593"/>
    </source>
</evidence>
<dbReference type="AlphaFoldDB" id="A0A0D0BHV0"/>
<dbReference type="OrthoDB" id="72269at2759"/>
<feature type="transmembrane region" description="Helical" evidence="1">
    <location>
        <begin position="181"/>
        <end position="204"/>
    </location>
</feature>
<keyword evidence="1" id="KW-1133">Transmembrane helix</keyword>
<feature type="transmembrane region" description="Helical" evidence="1">
    <location>
        <begin position="216"/>
        <end position="234"/>
    </location>
</feature>
<keyword evidence="4" id="KW-1185">Reference proteome</keyword>
<feature type="signal peptide" evidence="2">
    <location>
        <begin position="1"/>
        <end position="28"/>
    </location>
</feature>
<evidence type="ECO:0000313" key="3">
    <source>
        <dbReference type="EMBL" id="KIK63545.1"/>
    </source>
</evidence>
<sequence length="337" mass="36670">MASKLVALVTFSSLTYLAFQYIVGHANASGLSEKLAAQCGAPSAASPYHLSYTGVPTIDNVLCILVSVFHTSFEPKGVEFLTYFIASATPIVAHTYFEAGRRSRPFLLSFPLLFVQGFQIFTFGATFSFYWLLFILSGAADLQPSGRKTIITMGHVLAVVFGLAVGIGGITYAMIERQDPYITALWQVFPLVVSAASYFPTLVLPSHNSGRRESGYNALRVFYVLSFLGIAYLHTNLLRSKTTEELKAFFIPSLSVLPSSTPTELQAFDMFQWDMVFGLGASVLGSLWFGQDSAQVIALLAWNVVATPLVGPGAAFAATALWREGNLHDDVKNVKTE</sequence>
<evidence type="ECO:0000256" key="1">
    <source>
        <dbReference type="SAM" id="Phobius"/>
    </source>
</evidence>
<keyword evidence="1" id="KW-0472">Membrane</keyword>
<accession>A0A0D0BHV0</accession>
<evidence type="ECO:0000256" key="2">
    <source>
        <dbReference type="SAM" id="SignalP"/>
    </source>
</evidence>
<dbReference type="HOGENOM" id="CLU_051717_0_0_1"/>
<protein>
    <submittedName>
        <fullName evidence="3">Uncharacterized protein</fullName>
    </submittedName>
</protein>
<feature type="transmembrane region" description="Helical" evidence="1">
    <location>
        <begin position="150"/>
        <end position="175"/>
    </location>
</feature>
<keyword evidence="1" id="KW-0812">Transmembrane</keyword>